<dbReference type="SMART" id="SM00535">
    <property type="entry name" value="RIBOc"/>
    <property type="match status" value="1"/>
</dbReference>
<dbReference type="EC" id="3.1.26.3" evidence="8"/>
<dbReference type="InterPro" id="IPR014720">
    <property type="entry name" value="dsRBD_dom"/>
</dbReference>
<dbReference type="AlphaFoldDB" id="U6B883"/>
<evidence type="ECO:0000256" key="2">
    <source>
        <dbReference type="ARBA" id="ARBA00010183"/>
    </source>
</evidence>
<dbReference type="KEGG" id="lar:lam_730"/>
<dbReference type="GO" id="GO:0019843">
    <property type="term" value="F:rRNA binding"/>
    <property type="evidence" value="ECO:0007669"/>
    <property type="project" value="UniProtKB-KW"/>
</dbReference>
<keyword evidence="8" id="KW-0698">rRNA processing</keyword>
<comment type="similarity">
    <text evidence="2">Belongs to the ribonuclease III family.</text>
</comment>
<evidence type="ECO:0000256" key="1">
    <source>
        <dbReference type="ARBA" id="ARBA00000109"/>
    </source>
</evidence>
<comment type="cofactor">
    <cofactor evidence="8">
        <name>Mg(2+)</name>
        <dbReference type="ChEBI" id="CHEBI:18420"/>
    </cofactor>
</comment>
<evidence type="ECO:0000256" key="5">
    <source>
        <dbReference type="ARBA" id="ARBA00022759"/>
    </source>
</evidence>
<keyword evidence="8" id="KW-0479">Metal-binding</keyword>
<name>U6B883_9HYPH</name>
<keyword evidence="3 8" id="KW-0507">mRNA processing</keyword>
<dbReference type="PANTHER" id="PTHR11207:SF0">
    <property type="entry name" value="RIBONUCLEASE 3"/>
    <property type="match status" value="1"/>
</dbReference>
<dbReference type="GO" id="GO:0010468">
    <property type="term" value="P:regulation of gene expression"/>
    <property type="evidence" value="ECO:0007669"/>
    <property type="project" value="TreeGrafter"/>
</dbReference>
<dbReference type="Proteomes" id="UP000017862">
    <property type="component" value="Chromosome"/>
</dbReference>
<dbReference type="GO" id="GO:0008033">
    <property type="term" value="P:tRNA processing"/>
    <property type="evidence" value="ECO:0007669"/>
    <property type="project" value="UniProtKB-KW"/>
</dbReference>
<dbReference type="InterPro" id="IPR000999">
    <property type="entry name" value="RNase_III_dom"/>
</dbReference>
<dbReference type="PATRIC" id="fig|1261131.3.peg.700"/>
<dbReference type="Pfam" id="PF00035">
    <property type="entry name" value="dsrm"/>
    <property type="match status" value="1"/>
</dbReference>
<dbReference type="GO" id="GO:0005737">
    <property type="term" value="C:cytoplasm"/>
    <property type="evidence" value="ECO:0007669"/>
    <property type="project" value="UniProtKB-SubCell"/>
</dbReference>
<dbReference type="PROSITE" id="PS50137">
    <property type="entry name" value="DS_RBD"/>
    <property type="match status" value="1"/>
</dbReference>
<keyword evidence="8" id="KW-0460">Magnesium</keyword>
<dbReference type="PROSITE" id="PS50142">
    <property type="entry name" value="RNASE_3_2"/>
    <property type="match status" value="1"/>
</dbReference>
<dbReference type="InterPro" id="IPR036389">
    <property type="entry name" value="RNase_III_sf"/>
</dbReference>
<dbReference type="SMART" id="SM00358">
    <property type="entry name" value="DSRM"/>
    <property type="match status" value="1"/>
</dbReference>
<dbReference type="CDD" id="cd00593">
    <property type="entry name" value="RIBOc"/>
    <property type="match status" value="1"/>
</dbReference>
<accession>U6B883</accession>
<keyword evidence="6 8" id="KW-0378">Hydrolase</keyword>
<keyword evidence="5 8" id="KW-0255">Endonuclease</keyword>
<dbReference type="SUPFAM" id="SSF69065">
    <property type="entry name" value="RNase III domain-like"/>
    <property type="match status" value="1"/>
</dbReference>
<dbReference type="EMBL" id="CP006604">
    <property type="protein sequence ID" value="AHA28076.1"/>
    <property type="molecule type" value="Genomic_DNA"/>
</dbReference>
<dbReference type="GO" id="GO:0046872">
    <property type="term" value="F:metal ion binding"/>
    <property type="evidence" value="ECO:0007669"/>
    <property type="project" value="UniProtKB-KW"/>
</dbReference>
<comment type="subcellular location">
    <subcellularLocation>
        <location evidence="8">Cytoplasm</location>
    </subcellularLocation>
</comment>
<dbReference type="GO" id="GO:0004525">
    <property type="term" value="F:ribonuclease III activity"/>
    <property type="evidence" value="ECO:0007669"/>
    <property type="project" value="UniProtKB-UniRule"/>
</dbReference>
<dbReference type="CDD" id="cd10845">
    <property type="entry name" value="DSRM_RNAse_III_family"/>
    <property type="match status" value="1"/>
</dbReference>
<feature type="binding site" evidence="8">
    <location>
        <position position="118"/>
    </location>
    <ligand>
        <name>Mg(2+)</name>
        <dbReference type="ChEBI" id="CHEBI:18420"/>
    </ligand>
</feature>
<comment type="function">
    <text evidence="8">Digests double-stranded RNA. Involved in the processing of primary rRNA transcript to yield the immediate precursors to the large and small rRNAs (23S and 16S). Processes some mRNAs, and tRNAs when they are encoded in the rRNA operon. Processes pre-crRNA and tracrRNA of type II CRISPR loci if present in the organism.</text>
</comment>
<dbReference type="Gene3D" id="1.10.1520.10">
    <property type="entry name" value="Ribonuclease III domain"/>
    <property type="match status" value="1"/>
</dbReference>
<proteinExistence type="inferred from homology"/>
<dbReference type="SUPFAM" id="SSF54768">
    <property type="entry name" value="dsRNA-binding domain-like"/>
    <property type="match status" value="1"/>
</dbReference>
<dbReference type="Gene3D" id="3.30.160.20">
    <property type="match status" value="1"/>
</dbReference>
<evidence type="ECO:0000256" key="7">
    <source>
        <dbReference type="ARBA" id="ARBA00022884"/>
    </source>
</evidence>
<dbReference type="RefSeq" id="WP_007557376.1">
    <property type="nucleotide sequence ID" value="NC_022793.1"/>
</dbReference>
<dbReference type="PANTHER" id="PTHR11207">
    <property type="entry name" value="RIBONUCLEASE III"/>
    <property type="match status" value="1"/>
</dbReference>
<evidence type="ECO:0000256" key="3">
    <source>
        <dbReference type="ARBA" id="ARBA00022664"/>
    </source>
</evidence>
<keyword evidence="8" id="KW-0819">tRNA processing</keyword>
<reference evidence="11 12" key="1">
    <citation type="journal article" date="2014" name="Mol. Plant Microbe Interact.">
        <title>The complete genome sequence of Candidatus Liberibacter americanus, associated with citrus Huanglongbing.</title>
        <authorList>
            <person name="Wulff N.A."/>
            <person name="Zhang S."/>
            <person name="Setubal J.C."/>
            <person name="Almeida N.F."/>
            <person name="Martins E.C."/>
            <person name="Harakava R."/>
            <person name="Kumar D."/>
            <person name="Rangel L.T."/>
            <person name="Foissac X."/>
            <person name="Bove J."/>
            <person name="Gabriel D.W."/>
        </authorList>
    </citation>
    <scope>NUCLEOTIDE SEQUENCE [LARGE SCALE GENOMIC DNA]</scope>
    <source>
        <strain evidence="11 12">Sao Paulo</strain>
    </source>
</reference>
<evidence type="ECO:0000256" key="4">
    <source>
        <dbReference type="ARBA" id="ARBA00022722"/>
    </source>
</evidence>
<evidence type="ECO:0000313" key="12">
    <source>
        <dbReference type="Proteomes" id="UP000017862"/>
    </source>
</evidence>
<dbReference type="GO" id="GO:0006397">
    <property type="term" value="P:mRNA processing"/>
    <property type="evidence" value="ECO:0007669"/>
    <property type="project" value="UniProtKB-UniRule"/>
</dbReference>
<dbReference type="HAMAP" id="MF_00104">
    <property type="entry name" value="RNase_III"/>
    <property type="match status" value="1"/>
</dbReference>
<feature type="active site" evidence="8">
    <location>
        <position position="48"/>
    </location>
</feature>
<dbReference type="eggNOG" id="COG0571">
    <property type="taxonomic scope" value="Bacteria"/>
</dbReference>
<organism evidence="11 12">
    <name type="scientific">Candidatus Liberibacter americanus str. Sao Paulo</name>
    <dbReference type="NCBI Taxonomy" id="1261131"/>
    <lineage>
        <taxon>Bacteria</taxon>
        <taxon>Pseudomonadati</taxon>
        <taxon>Pseudomonadota</taxon>
        <taxon>Alphaproteobacteria</taxon>
        <taxon>Hyphomicrobiales</taxon>
        <taxon>Rhizobiaceae</taxon>
        <taxon>Liberibacter</taxon>
    </lineage>
</organism>
<evidence type="ECO:0000313" key="11">
    <source>
        <dbReference type="EMBL" id="AHA28076.1"/>
    </source>
</evidence>
<sequence length="228" mass="25552">MAYSNYLDMEKIIGYTFSDKALLKKALTHSSVCQFSNESYERLEFLGDRILGLIVADILFSHFITSQEGDLSMRLNYLVSSEVCYKVANNLQIDSFIRVSSDLRQDLGGLVASGIQSDVIESLIAALYLDGGLKVAECFVKKHWTKLALQSGEFRRDAKTELQEWTHAKFGITPVYKLICRSGPDHDPRFKVEVNIPGISSGFGINCSKRAAEQIAATEILKREGIWK</sequence>
<dbReference type="NCBIfam" id="TIGR02191">
    <property type="entry name" value="RNaseIII"/>
    <property type="match status" value="1"/>
</dbReference>
<gene>
    <name evidence="8 11" type="primary">rnc</name>
    <name evidence="11" type="ORF">lam_730</name>
</gene>
<keyword evidence="7 8" id="KW-0694">RNA-binding</keyword>
<evidence type="ECO:0000259" key="9">
    <source>
        <dbReference type="PROSITE" id="PS50137"/>
    </source>
</evidence>
<comment type="catalytic activity">
    <reaction evidence="1 8">
        <text>Endonucleolytic cleavage to 5'-phosphomonoester.</text>
        <dbReference type="EC" id="3.1.26.3"/>
    </reaction>
</comment>
<evidence type="ECO:0000256" key="8">
    <source>
        <dbReference type="HAMAP-Rule" id="MF_00104"/>
    </source>
</evidence>
<comment type="subunit">
    <text evidence="8">Homodimer.</text>
</comment>
<dbReference type="Pfam" id="PF14622">
    <property type="entry name" value="Ribonucleas_3_3"/>
    <property type="match status" value="1"/>
</dbReference>
<dbReference type="PROSITE" id="PS00517">
    <property type="entry name" value="RNASE_3_1"/>
    <property type="match status" value="1"/>
</dbReference>
<feature type="domain" description="DRBM" evidence="9">
    <location>
        <begin position="157"/>
        <end position="226"/>
    </location>
</feature>
<keyword evidence="12" id="KW-1185">Reference proteome</keyword>
<feature type="domain" description="RNase III" evidence="10">
    <location>
        <begin position="6"/>
        <end position="132"/>
    </location>
</feature>
<evidence type="ECO:0000259" key="10">
    <source>
        <dbReference type="PROSITE" id="PS50142"/>
    </source>
</evidence>
<evidence type="ECO:0000256" key="6">
    <source>
        <dbReference type="ARBA" id="ARBA00022801"/>
    </source>
</evidence>
<keyword evidence="8" id="KW-0699">rRNA-binding</keyword>
<dbReference type="InterPro" id="IPR011907">
    <property type="entry name" value="RNase_III"/>
</dbReference>
<dbReference type="GO" id="GO:0006364">
    <property type="term" value="P:rRNA processing"/>
    <property type="evidence" value="ECO:0007669"/>
    <property type="project" value="UniProtKB-UniRule"/>
</dbReference>
<feature type="active site" evidence="8">
    <location>
        <position position="121"/>
    </location>
</feature>
<keyword evidence="8" id="KW-0963">Cytoplasm</keyword>
<feature type="binding site" evidence="8">
    <location>
        <position position="121"/>
    </location>
    <ligand>
        <name>Mg(2+)</name>
        <dbReference type="ChEBI" id="CHEBI:18420"/>
    </ligand>
</feature>
<dbReference type="STRING" id="1261131.lam_730"/>
<dbReference type="GO" id="GO:0003725">
    <property type="term" value="F:double-stranded RNA binding"/>
    <property type="evidence" value="ECO:0007669"/>
    <property type="project" value="TreeGrafter"/>
</dbReference>
<dbReference type="HOGENOM" id="CLU_000907_1_1_5"/>
<feature type="binding site" evidence="8">
    <location>
        <position position="44"/>
    </location>
    <ligand>
        <name>Mg(2+)</name>
        <dbReference type="ChEBI" id="CHEBI:18420"/>
    </ligand>
</feature>
<keyword evidence="4 8" id="KW-0540">Nuclease</keyword>
<protein>
    <recommendedName>
        <fullName evidence="8">Ribonuclease 3</fullName>
        <ecNumber evidence="8">3.1.26.3</ecNumber>
    </recommendedName>
    <alternativeName>
        <fullName evidence="8">Ribonuclease III</fullName>
        <shortName evidence="8">RNase III</shortName>
    </alternativeName>
</protein>